<proteinExistence type="inferred from homology"/>
<evidence type="ECO:0000256" key="2">
    <source>
        <dbReference type="ARBA" id="ARBA00022980"/>
    </source>
</evidence>
<keyword evidence="6" id="KW-1185">Reference proteome</keyword>
<dbReference type="InterPro" id="IPR047867">
    <property type="entry name" value="Ribosomal_uL22_bac/org-type"/>
</dbReference>
<evidence type="ECO:0000256" key="3">
    <source>
        <dbReference type="ARBA" id="ARBA00023274"/>
    </source>
</evidence>
<comment type="similarity">
    <text evidence="1 4">Belongs to the universal ribosomal protein uL22 family.</text>
</comment>
<dbReference type="PANTHER" id="PTHR13501:SF8">
    <property type="entry name" value="LARGE RIBOSOMAL SUBUNIT PROTEIN UL22M"/>
    <property type="match status" value="1"/>
</dbReference>
<organism evidence="5 6">
    <name type="scientific">Coemansia reversa (strain ATCC 12441 / NRRL 1564)</name>
    <dbReference type="NCBI Taxonomy" id="763665"/>
    <lineage>
        <taxon>Eukaryota</taxon>
        <taxon>Fungi</taxon>
        <taxon>Fungi incertae sedis</taxon>
        <taxon>Zoopagomycota</taxon>
        <taxon>Kickxellomycotina</taxon>
        <taxon>Kickxellomycetes</taxon>
        <taxon>Kickxellales</taxon>
        <taxon>Kickxellaceae</taxon>
        <taxon>Coemansia</taxon>
    </lineage>
</organism>
<dbReference type="InterPro" id="IPR001063">
    <property type="entry name" value="Ribosomal_uL22"/>
</dbReference>
<feature type="non-terminal residue" evidence="5">
    <location>
        <position position="1"/>
    </location>
</feature>
<dbReference type="GO" id="GO:0003735">
    <property type="term" value="F:structural constituent of ribosome"/>
    <property type="evidence" value="ECO:0007669"/>
    <property type="project" value="InterPro"/>
</dbReference>
<dbReference type="PANTHER" id="PTHR13501">
    <property type="entry name" value="CHLOROPLAST 50S RIBOSOMAL PROTEIN L22-RELATED"/>
    <property type="match status" value="1"/>
</dbReference>
<dbReference type="SUPFAM" id="SSF54843">
    <property type="entry name" value="Ribosomal protein L22"/>
    <property type="match status" value="1"/>
</dbReference>
<keyword evidence="3 4" id="KW-0687">Ribonucleoprotein</keyword>
<sequence>RETKFSTANFPVSPRKLGMLARQITGQPLNEAIRQMQFSSKRAAKRIRSSLAHARRNAIIQRKMNPENMIVKLARVGKGMKFRKKIDMKARGRFGIIRNPTAHLKYVLWEKPVDIKPTDLQKRKGKGFKLSRKVWMPLDERKPVVNAKPYYNW</sequence>
<protein>
    <submittedName>
        <fullName evidence="5">Ribosomal protein L22</fullName>
    </submittedName>
</protein>
<dbReference type="EMBL" id="KZ303486">
    <property type="protein sequence ID" value="PIA19763.1"/>
    <property type="molecule type" value="Genomic_DNA"/>
</dbReference>
<name>A0A2G5BL79_COERN</name>
<dbReference type="GO" id="GO:0006412">
    <property type="term" value="P:translation"/>
    <property type="evidence" value="ECO:0007669"/>
    <property type="project" value="InterPro"/>
</dbReference>
<dbReference type="OrthoDB" id="416470at2759"/>
<evidence type="ECO:0000256" key="1">
    <source>
        <dbReference type="ARBA" id="ARBA00009451"/>
    </source>
</evidence>
<dbReference type="Pfam" id="PF00237">
    <property type="entry name" value="Ribosomal_L22"/>
    <property type="match status" value="1"/>
</dbReference>
<reference evidence="5 6" key="1">
    <citation type="journal article" date="2015" name="Genome Biol. Evol.">
        <title>Phylogenomic analyses indicate that early fungi evolved digesting cell walls of algal ancestors of land plants.</title>
        <authorList>
            <person name="Chang Y."/>
            <person name="Wang S."/>
            <person name="Sekimoto S."/>
            <person name="Aerts A.L."/>
            <person name="Choi C."/>
            <person name="Clum A."/>
            <person name="LaButti K.M."/>
            <person name="Lindquist E.A."/>
            <person name="Yee Ngan C."/>
            <person name="Ohm R.A."/>
            <person name="Salamov A.A."/>
            <person name="Grigoriev I.V."/>
            <person name="Spatafora J.W."/>
            <person name="Berbee M.L."/>
        </authorList>
    </citation>
    <scope>NUCLEOTIDE SEQUENCE [LARGE SCALE GENOMIC DNA]</scope>
    <source>
        <strain evidence="5 6">NRRL 1564</strain>
    </source>
</reference>
<dbReference type="AlphaFoldDB" id="A0A2G5BL79"/>
<dbReference type="Proteomes" id="UP000242474">
    <property type="component" value="Unassembled WGS sequence"/>
</dbReference>
<dbReference type="InterPro" id="IPR036394">
    <property type="entry name" value="Ribosomal_uL22_sf"/>
</dbReference>
<evidence type="ECO:0000256" key="4">
    <source>
        <dbReference type="RuleBase" id="RU004005"/>
    </source>
</evidence>
<evidence type="ECO:0000313" key="6">
    <source>
        <dbReference type="Proteomes" id="UP000242474"/>
    </source>
</evidence>
<dbReference type="Gene3D" id="3.90.470.10">
    <property type="entry name" value="Ribosomal protein L22/L17"/>
    <property type="match status" value="1"/>
</dbReference>
<feature type="non-terminal residue" evidence="5">
    <location>
        <position position="153"/>
    </location>
</feature>
<keyword evidence="2 4" id="KW-0689">Ribosomal protein</keyword>
<accession>A0A2G5BL79</accession>
<gene>
    <name evidence="5" type="ORF">COEREDRAFT_23879</name>
</gene>
<evidence type="ECO:0000313" key="5">
    <source>
        <dbReference type="EMBL" id="PIA19763.1"/>
    </source>
</evidence>
<dbReference type="GO" id="GO:0005762">
    <property type="term" value="C:mitochondrial large ribosomal subunit"/>
    <property type="evidence" value="ECO:0007669"/>
    <property type="project" value="TreeGrafter"/>
</dbReference>
<dbReference type="STRING" id="763665.A0A2G5BL79"/>